<dbReference type="EMBL" id="JAWJUL010000093">
    <property type="protein sequence ID" value="MDV3441908.1"/>
    <property type="molecule type" value="Genomic_DNA"/>
</dbReference>
<dbReference type="PANTHER" id="PTHR46796:SF13">
    <property type="entry name" value="HTH-TYPE TRANSCRIPTIONAL ACTIVATOR RHAS"/>
    <property type="match status" value="1"/>
</dbReference>
<dbReference type="SUPFAM" id="SSF46689">
    <property type="entry name" value="Homeodomain-like"/>
    <property type="match status" value="2"/>
</dbReference>
<dbReference type="PANTHER" id="PTHR46796">
    <property type="entry name" value="HTH-TYPE TRANSCRIPTIONAL ACTIVATOR RHAS-RELATED"/>
    <property type="match status" value="1"/>
</dbReference>
<evidence type="ECO:0000313" key="10">
    <source>
        <dbReference type="Proteomes" id="UP000515591"/>
    </source>
</evidence>
<sequence>MQLECLSHAPDLPSLLRCLEQVAPLLDAMPDVVFFVKDLDARYVLVNQTLAQRCGFRDKAPLLGRTAEDVFPRRFGHLYTEQDRQVLEAGDQLSDQLELHLYPGRKPGWCLTHKLPLRDPAQRVIGMAGISYDLQAPQSSHPAFQRLAAVDAHIREHFAEPISLDELTAIAGLSASQLGRLCKRIFQLSPRQMIHKARLGAATQLLAGELPITEIAYRCGYADHSAFSRQFKALTGLSPSQYRERCRA</sequence>
<dbReference type="InterPro" id="IPR009057">
    <property type="entry name" value="Homeodomain-like_sf"/>
</dbReference>
<dbReference type="InterPro" id="IPR018062">
    <property type="entry name" value="HTH_AraC-typ_CS"/>
</dbReference>
<protein>
    <submittedName>
        <fullName evidence="8 9">Transcriptional regulator</fullName>
    </submittedName>
</protein>
<dbReference type="PRINTS" id="PR00032">
    <property type="entry name" value="HTHARAC"/>
</dbReference>
<comment type="subcellular location">
    <subcellularLocation>
        <location evidence="1">Cytoplasm</location>
    </subcellularLocation>
</comment>
<dbReference type="Proteomes" id="UP001273935">
    <property type="component" value="Unassembled WGS sequence"/>
</dbReference>
<dbReference type="Pfam" id="PF12833">
    <property type="entry name" value="HTH_18"/>
    <property type="match status" value="1"/>
</dbReference>
<dbReference type="EMBL" id="AP022213">
    <property type="protein sequence ID" value="BBT14773.1"/>
    <property type="molecule type" value="Genomic_DNA"/>
</dbReference>
<keyword evidence="4" id="KW-0238">DNA-binding</keyword>
<dbReference type="GO" id="GO:0016301">
    <property type="term" value="F:kinase activity"/>
    <property type="evidence" value="ECO:0007669"/>
    <property type="project" value="UniProtKB-KW"/>
</dbReference>
<keyword evidence="2" id="KW-0808">Transferase</keyword>
<dbReference type="Pfam" id="PF08448">
    <property type="entry name" value="PAS_4"/>
    <property type="match status" value="1"/>
</dbReference>
<dbReference type="GO" id="GO:0009893">
    <property type="term" value="P:positive regulation of metabolic process"/>
    <property type="evidence" value="ECO:0007669"/>
    <property type="project" value="UniProtKB-ARBA"/>
</dbReference>
<dbReference type="SUPFAM" id="SSF55785">
    <property type="entry name" value="PYP-like sensor domain (PAS domain)"/>
    <property type="match status" value="1"/>
</dbReference>
<feature type="domain" description="HTH araC/xylS-type" evidence="7">
    <location>
        <begin position="148"/>
        <end position="245"/>
    </location>
</feature>
<evidence type="ECO:0000256" key="6">
    <source>
        <dbReference type="ARBA" id="ARBA00037345"/>
    </source>
</evidence>
<dbReference type="GO" id="GO:0043565">
    <property type="term" value="F:sequence-specific DNA binding"/>
    <property type="evidence" value="ECO:0007669"/>
    <property type="project" value="InterPro"/>
</dbReference>
<keyword evidence="11" id="KW-1185">Reference proteome</keyword>
<dbReference type="InterPro" id="IPR013656">
    <property type="entry name" value="PAS_4"/>
</dbReference>
<evidence type="ECO:0000259" key="7">
    <source>
        <dbReference type="PROSITE" id="PS01124"/>
    </source>
</evidence>
<dbReference type="InterPro" id="IPR050204">
    <property type="entry name" value="AraC_XylS_family_regulators"/>
</dbReference>
<reference evidence="8 10" key="1">
    <citation type="submission" date="2019-12" db="EMBL/GenBank/DDBJ databases">
        <title>complete genome sequences of Pseudomonas otitidis str. WP8-S17-CRE-03 isolated from wastewater treatment plant effluent.</title>
        <authorList>
            <person name="Sekizuka T."/>
            <person name="Itokawa K."/>
            <person name="Yatsu K."/>
            <person name="Inamine Y."/>
            <person name="Kuroda M."/>
        </authorList>
    </citation>
    <scope>NUCLEOTIDE SEQUENCE [LARGE SCALE GENOMIC DNA]</scope>
    <source>
        <strain evidence="8 10">WP8-S17-CRE-03</strain>
    </source>
</reference>
<dbReference type="RefSeq" id="WP_044402460.1">
    <property type="nucleotide sequence ID" value="NZ_AP022213.1"/>
</dbReference>
<evidence type="ECO:0000256" key="4">
    <source>
        <dbReference type="ARBA" id="ARBA00023125"/>
    </source>
</evidence>
<name>A0A1I0UPF3_9GAMM</name>
<reference evidence="9 11" key="2">
    <citation type="submission" date="2023-10" db="EMBL/GenBank/DDBJ databases">
        <title>Pseudomonas otitidis isolated from a paediatric patient with cystic fibrosis in Chile.</title>
        <authorList>
            <person name="Amsteins-Romero L."/>
            <person name="Opazo-Capurro A."/>
            <person name="Matus-Kohler M."/>
            <person name="Gonzalez-Rocha G."/>
        </authorList>
    </citation>
    <scope>NUCLEOTIDE SEQUENCE [LARGE SCALE GENOMIC DNA]</scope>
    <source>
        <strain evidence="9 11">P-714</strain>
    </source>
</reference>
<evidence type="ECO:0000313" key="8">
    <source>
        <dbReference type="EMBL" id="BBT14773.1"/>
    </source>
</evidence>
<organism evidence="8 10">
    <name type="scientific">Metapseudomonas otitidis</name>
    <dbReference type="NCBI Taxonomy" id="319939"/>
    <lineage>
        <taxon>Bacteria</taxon>
        <taxon>Pseudomonadati</taxon>
        <taxon>Pseudomonadota</taxon>
        <taxon>Gammaproteobacteria</taxon>
        <taxon>Pseudomonadales</taxon>
        <taxon>Pseudomonadaceae</taxon>
        <taxon>Metapseudomonas</taxon>
    </lineage>
</organism>
<dbReference type="Gene3D" id="3.30.450.20">
    <property type="entry name" value="PAS domain"/>
    <property type="match status" value="1"/>
</dbReference>
<dbReference type="Gene3D" id="1.10.10.60">
    <property type="entry name" value="Homeodomain-like"/>
    <property type="match status" value="1"/>
</dbReference>
<dbReference type="STRING" id="319939.SAMN05216263_119104"/>
<evidence type="ECO:0000313" key="11">
    <source>
        <dbReference type="Proteomes" id="UP001273935"/>
    </source>
</evidence>
<comment type="function">
    <text evidence="6">Regulatory protein of the TOL plasmid xyl operons. XylS activates the xylXYZLTEGFJQKIH operon required for the degradation of toluene, m-xylene and p-xylene.</text>
</comment>
<keyword evidence="5" id="KW-0804">Transcription</keyword>
<dbReference type="InterPro" id="IPR035965">
    <property type="entry name" value="PAS-like_dom_sf"/>
</dbReference>
<gene>
    <name evidence="9" type="ORF">R0G64_21040</name>
    <name evidence="8" type="ORF">WP8S17C03_08220</name>
</gene>
<dbReference type="SMART" id="SM00342">
    <property type="entry name" value="HTH_ARAC"/>
    <property type="match status" value="1"/>
</dbReference>
<dbReference type="InterPro" id="IPR020449">
    <property type="entry name" value="Tscrpt_reg_AraC-type_HTH"/>
</dbReference>
<dbReference type="InterPro" id="IPR018060">
    <property type="entry name" value="HTH_AraC"/>
</dbReference>
<evidence type="ECO:0000313" key="9">
    <source>
        <dbReference type="EMBL" id="MDV3441908.1"/>
    </source>
</evidence>
<dbReference type="AlphaFoldDB" id="A0A1I0UPF3"/>
<dbReference type="PROSITE" id="PS01124">
    <property type="entry name" value="HTH_ARAC_FAMILY_2"/>
    <property type="match status" value="1"/>
</dbReference>
<evidence type="ECO:0000256" key="3">
    <source>
        <dbReference type="ARBA" id="ARBA00023015"/>
    </source>
</evidence>
<evidence type="ECO:0000256" key="1">
    <source>
        <dbReference type="ARBA" id="ARBA00004496"/>
    </source>
</evidence>
<keyword evidence="3" id="KW-0805">Transcription regulation</keyword>
<dbReference type="PROSITE" id="PS00041">
    <property type="entry name" value="HTH_ARAC_FAMILY_1"/>
    <property type="match status" value="1"/>
</dbReference>
<dbReference type="GO" id="GO:0005737">
    <property type="term" value="C:cytoplasm"/>
    <property type="evidence" value="ECO:0007669"/>
    <property type="project" value="UniProtKB-SubCell"/>
</dbReference>
<evidence type="ECO:0000256" key="2">
    <source>
        <dbReference type="ARBA" id="ARBA00022777"/>
    </source>
</evidence>
<keyword evidence="2" id="KW-0418">Kinase</keyword>
<dbReference type="Proteomes" id="UP000515591">
    <property type="component" value="Chromosome"/>
</dbReference>
<evidence type="ECO:0000256" key="5">
    <source>
        <dbReference type="ARBA" id="ARBA00023163"/>
    </source>
</evidence>
<dbReference type="GO" id="GO:0003700">
    <property type="term" value="F:DNA-binding transcription factor activity"/>
    <property type="evidence" value="ECO:0007669"/>
    <property type="project" value="InterPro"/>
</dbReference>
<accession>A0A1I0UPF3</accession>
<proteinExistence type="predicted"/>